<protein>
    <submittedName>
        <fullName evidence="4">Uncharacterized protein</fullName>
    </submittedName>
</protein>
<dbReference type="STRING" id="52838.A0A4S8ITZ4"/>
<evidence type="ECO:0000256" key="2">
    <source>
        <dbReference type="SAM" id="Phobius"/>
    </source>
</evidence>
<keyword evidence="2" id="KW-1133">Transmembrane helix</keyword>
<gene>
    <name evidence="4" type="ORF">C4D60_Mb10t01980</name>
</gene>
<dbReference type="Proteomes" id="UP000317650">
    <property type="component" value="Chromosome 10"/>
</dbReference>
<keyword evidence="2" id="KW-0472">Membrane</keyword>
<evidence type="ECO:0000256" key="1">
    <source>
        <dbReference type="SAM" id="MobiDB-lite"/>
    </source>
</evidence>
<sequence>MELRSLTMVLLLLFPFLVLAVYPSSSLSPSPSPFPSPRRTLPSPAAADPPPQLPGNNDGHREHPTGVVPSRSGNPERLNLGEKVGLAFLAVAVALQVALGAFLVFKKSQLGKLERRERRMAEKLYSAASL</sequence>
<keyword evidence="3" id="KW-0732">Signal</keyword>
<proteinExistence type="predicted"/>
<keyword evidence="2" id="KW-0812">Transmembrane</keyword>
<evidence type="ECO:0000313" key="5">
    <source>
        <dbReference type="Proteomes" id="UP000317650"/>
    </source>
</evidence>
<dbReference type="AlphaFoldDB" id="A0A4S8ITZ4"/>
<reference evidence="4 5" key="1">
    <citation type="journal article" date="2019" name="Nat. Plants">
        <title>Genome sequencing of Musa balbisiana reveals subgenome evolution and function divergence in polyploid bananas.</title>
        <authorList>
            <person name="Yao X."/>
        </authorList>
    </citation>
    <scope>NUCLEOTIDE SEQUENCE [LARGE SCALE GENOMIC DNA]</scope>
    <source>
        <strain evidence="5">cv. DH-PKW</strain>
        <tissue evidence="4">Leaves</tissue>
    </source>
</reference>
<name>A0A4S8ITZ4_MUSBA</name>
<keyword evidence="5" id="KW-1185">Reference proteome</keyword>
<comment type="caution">
    <text evidence="4">The sequence shown here is derived from an EMBL/GenBank/DDBJ whole genome shotgun (WGS) entry which is preliminary data.</text>
</comment>
<organism evidence="4 5">
    <name type="scientific">Musa balbisiana</name>
    <name type="common">Banana</name>
    <dbReference type="NCBI Taxonomy" id="52838"/>
    <lineage>
        <taxon>Eukaryota</taxon>
        <taxon>Viridiplantae</taxon>
        <taxon>Streptophyta</taxon>
        <taxon>Embryophyta</taxon>
        <taxon>Tracheophyta</taxon>
        <taxon>Spermatophyta</taxon>
        <taxon>Magnoliopsida</taxon>
        <taxon>Liliopsida</taxon>
        <taxon>Zingiberales</taxon>
        <taxon>Musaceae</taxon>
        <taxon>Musa</taxon>
    </lineage>
</organism>
<feature type="region of interest" description="Disordered" evidence="1">
    <location>
        <begin position="26"/>
        <end position="76"/>
    </location>
</feature>
<dbReference type="EMBL" id="PYDT01000008">
    <property type="protein sequence ID" value="THU52248.1"/>
    <property type="molecule type" value="Genomic_DNA"/>
</dbReference>
<feature type="chain" id="PRO_5020373268" evidence="3">
    <location>
        <begin position="21"/>
        <end position="130"/>
    </location>
</feature>
<accession>A0A4S8ITZ4</accession>
<feature type="signal peptide" evidence="3">
    <location>
        <begin position="1"/>
        <end position="20"/>
    </location>
</feature>
<evidence type="ECO:0000313" key="4">
    <source>
        <dbReference type="EMBL" id="THU52248.1"/>
    </source>
</evidence>
<feature type="transmembrane region" description="Helical" evidence="2">
    <location>
        <begin position="84"/>
        <end position="105"/>
    </location>
</feature>
<evidence type="ECO:0000256" key="3">
    <source>
        <dbReference type="SAM" id="SignalP"/>
    </source>
</evidence>